<evidence type="ECO:0000256" key="19">
    <source>
        <dbReference type="ARBA" id="ARBA00048998"/>
    </source>
</evidence>
<evidence type="ECO:0000256" key="16">
    <source>
        <dbReference type="ARBA" id="ARBA00048303"/>
    </source>
</evidence>
<evidence type="ECO:0000256" key="8">
    <source>
        <dbReference type="ARBA" id="ARBA00023128"/>
    </source>
</evidence>
<evidence type="ECO:0000313" key="23">
    <source>
        <dbReference type="Proteomes" id="UP000298663"/>
    </source>
</evidence>
<evidence type="ECO:0000256" key="21">
    <source>
        <dbReference type="RuleBase" id="RU000488"/>
    </source>
</evidence>
<evidence type="ECO:0000256" key="15">
    <source>
        <dbReference type="ARBA" id="ARBA00048003"/>
    </source>
</evidence>
<comment type="catalytic activity">
    <reaction evidence="18">
        <text>glutarate(in) + 2-oxoglutarate(out) = glutarate(out) + 2-oxoglutarate(in)</text>
        <dbReference type="Rhea" id="RHEA:71751"/>
        <dbReference type="ChEBI" id="CHEBI:16810"/>
        <dbReference type="ChEBI" id="CHEBI:30921"/>
    </reaction>
</comment>
<comment type="catalytic activity">
    <reaction evidence="16">
        <text>L-2-aminoadipate(in) + 2-oxoglutarate(out) = L-2-aminoadipate(out) + 2-oxoglutarate(in)</text>
        <dbReference type="Rhea" id="RHEA:71747"/>
        <dbReference type="ChEBI" id="CHEBI:16810"/>
        <dbReference type="ChEBI" id="CHEBI:58672"/>
    </reaction>
</comment>
<feature type="repeat" description="Solcar" evidence="20">
    <location>
        <begin position="102"/>
        <end position="192"/>
    </location>
</feature>
<dbReference type="InterPro" id="IPR051752">
    <property type="entry name" value="Mito_2-oxodicarb_carrier"/>
</dbReference>
<keyword evidence="4 20" id="KW-0812">Transmembrane</keyword>
<evidence type="ECO:0000256" key="18">
    <source>
        <dbReference type="ARBA" id="ARBA00048920"/>
    </source>
</evidence>
<dbReference type="InterPro" id="IPR018108">
    <property type="entry name" value="MCP_transmembrane"/>
</dbReference>
<keyword evidence="8" id="KW-0496">Mitochondrion</keyword>
<keyword evidence="6" id="KW-0999">Mitochondrion inner membrane</keyword>
<dbReference type="SUPFAM" id="SSF103506">
    <property type="entry name" value="Mitochondrial carrier"/>
    <property type="match status" value="1"/>
</dbReference>
<feature type="repeat" description="Solcar" evidence="20">
    <location>
        <begin position="10"/>
        <end position="95"/>
    </location>
</feature>
<dbReference type="Gene3D" id="1.50.40.10">
    <property type="entry name" value="Mitochondrial carrier domain"/>
    <property type="match status" value="1"/>
</dbReference>
<evidence type="ECO:0000256" key="2">
    <source>
        <dbReference type="ARBA" id="ARBA00006375"/>
    </source>
</evidence>
<protein>
    <recommendedName>
        <fullName evidence="11">Mitochondrial 2-oxodicarboxylate carrier</fullName>
    </recommendedName>
    <alternativeName>
        <fullName evidence="12">Solute carrier family 25 member 21</fullName>
    </alternativeName>
</protein>
<proteinExistence type="inferred from homology"/>
<dbReference type="PRINTS" id="PR00926">
    <property type="entry name" value="MITOCARRIER"/>
</dbReference>
<evidence type="ECO:0000256" key="20">
    <source>
        <dbReference type="PROSITE-ProRule" id="PRU00282"/>
    </source>
</evidence>
<comment type="catalytic activity">
    <reaction evidence="17">
        <text>2-oxoheptanedioate(in) + 2-oxoglutarate(out) = 2-oxoheptanedioate(out) + 2-oxoglutarate(in)</text>
        <dbReference type="Rhea" id="RHEA:71755"/>
        <dbReference type="ChEBI" id="CHEBI:16810"/>
        <dbReference type="ChEBI" id="CHEBI:72701"/>
    </reaction>
</comment>
<organism evidence="22 23">
    <name type="scientific">Steinernema carpocapsae</name>
    <name type="common">Entomopathogenic nematode</name>
    <dbReference type="NCBI Taxonomy" id="34508"/>
    <lineage>
        <taxon>Eukaryota</taxon>
        <taxon>Metazoa</taxon>
        <taxon>Ecdysozoa</taxon>
        <taxon>Nematoda</taxon>
        <taxon>Chromadorea</taxon>
        <taxon>Rhabditida</taxon>
        <taxon>Tylenchina</taxon>
        <taxon>Panagrolaimomorpha</taxon>
        <taxon>Strongyloidoidea</taxon>
        <taxon>Steinernematidae</taxon>
        <taxon>Steinernema</taxon>
    </lineage>
</organism>
<keyword evidence="7" id="KW-1133">Transmembrane helix</keyword>
<dbReference type="OrthoDB" id="434783at2759"/>
<comment type="catalytic activity">
    <reaction evidence="15">
        <text>citrate(in) + 2-oxoglutarate(out) = citrate(out) + 2-oxoglutarate(in)</text>
        <dbReference type="Rhea" id="RHEA:71763"/>
        <dbReference type="ChEBI" id="CHEBI:16810"/>
        <dbReference type="ChEBI" id="CHEBI:16947"/>
    </reaction>
</comment>
<evidence type="ECO:0000256" key="9">
    <source>
        <dbReference type="ARBA" id="ARBA00023136"/>
    </source>
</evidence>
<name>A0A4U5ME61_STECR</name>
<dbReference type="InterPro" id="IPR023395">
    <property type="entry name" value="MCP_dom_sf"/>
</dbReference>
<dbReference type="GO" id="GO:0055085">
    <property type="term" value="P:transmembrane transport"/>
    <property type="evidence" value="ECO:0007669"/>
    <property type="project" value="InterPro"/>
</dbReference>
<dbReference type="GO" id="GO:0005743">
    <property type="term" value="C:mitochondrial inner membrane"/>
    <property type="evidence" value="ECO:0007669"/>
    <property type="project" value="UniProtKB-SubCell"/>
</dbReference>
<dbReference type="InterPro" id="IPR002067">
    <property type="entry name" value="MCP"/>
</dbReference>
<evidence type="ECO:0000256" key="4">
    <source>
        <dbReference type="ARBA" id="ARBA00022692"/>
    </source>
</evidence>
<sequence>MERLRMEDGSSLREAPPVRSDKRLIEVCLMQPLDLIKTRLQLGGATQYKGVYDCFVKIVRKEGLLGFYKGILPPILAETPKRATKFFTFEQYRLIFDREGVSQTVAVSLAGALSGCTEALVVTPFEVVKVRLQAQADIAIKEQKSAATVAREIARAEGYGTTGIYRGLTATLARHGIWNLVYFGGYHNMKWIVPEKKTDPTGNLFGRLGLGFCVGSLASAANIPFDVAKSRIQGPQPNDVRIYTGCLQTVKLVYQQEGFRALYKGLVPKIMRLGPGGGIMLVAYENVYEWLKKNT</sequence>
<evidence type="ECO:0000256" key="7">
    <source>
        <dbReference type="ARBA" id="ARBA00022989"/>
    </source>
</evidence>
<dbReference type="EMBL" id="AZBU02000008">
    <property type="protein sequence ID" value="TKR67434.1"/>
    <property type="molecule type" value="Genomic_DNA"/>
</dbReference>
<keyword evidence="9 20" id="KW-0472">Membrane</keyword>
<evidence type="ECO:0000256" key="12">
    <source>
        <dbReference type="ARBA" id="ARBA00041874"/>
    </source>
</evidence>
<dbReference type="PANTHER" id="PTHR46356">
    <property type="entry name" value="MITOCHONDRIAL 2-OXODICARBOXYLATE CARRIER"/>
    <property type="match status" value="1"/>
</dbReference>
<evidence type="ECO:0000313" key="22">
    <source>
        <dbReference type="EMBL" id="TKR67434.1"/>
    </source>
</evidence>
<comment type="similarity">
    <text evidence="2 21">Belongs to the mitochondrial carrier (TC 2.A.29) family.</text>
</comment>
<evidence type="ECO:0000256" key="3">
    <source>
        <dbReference type="ARBA" id="ARBA00022448"/>
    </source>
</evidence>
<keyword evidence="5" id="KW-0677">Repeat</keyword>
<comment type="catalytic activity">
    <reaction evidence="10">
        <text>2-oxoadipate(in) + 2-oxoglutarate(out) = 2-oxoadipate(out) + 2-oxoglutarate(in)</text>
        <dbReference type="Rhea" id="RHEA:71739"/>
        <dbReference type="ChEBI" id="CHEBI:16810"/>
        <dbReference type="ChEBI" id="CHEBI:57499"/>
    </reaction>
</comment>
<dbReference type="PROSITE" id="PS50920">
    <property type="entry name" value="SOLCAR"/>
    <property type="match status" value="3"/>
</dbReference>
<evidence type="ECO:0000256" key="6">
    <source>
        <dbReference type="ARBA" id="ARBA00022792"/>
    </source>
</evidence>
<dbReference type="STRING" id="34508.A0A4U5ME61"/>
<dbReference type="Pfam" id="PF00153">
    <property type="entry name" value="Mito_carr"/>
    <property type="match status" value="3"/>
</dbReference>
<reference evidence="22 23" key="2">
    <citation type="journal article" date="2019" name="G3 (Bethesda)">
        <title>Hybrid Assembly of the Genome of the Entomopathogenic Nematode Steinernema carpocapsae Identifies the X-Chromosome.</title>
        <authorList>
            <person name="Serra L."/>
            <person name="Macchietto M."/>
            <person name="Macias-Munoz A."/>
            <person name="McGill C.J."/>
            <person name="Rodriguez I.M."/>
            <person name="Rodriguez B."/>
            <person name="Murad R."/>
            <person name="Mortazavi A."/>
        </authorList>
    </citation>
    <scope>NUCLEOTIDE SEQUENCE [LARGE SCALE GENOMIC DNA]</scope>
    <source>
        <strain evidence="22 23">ALL</strain>
    </source>
</reference>
<keyword evidence="3 21" id="KW-0813">Transport</keyword>
<feature type="repeat" description="Solcar" evidence="20">
    <location>
        <begin position="202"/>
        <end position="290"/>
    </location>
</feature>
<evidence type="ECO:0000256" key="17">
    <source>
        <dbReference type="ARBA" id="ARBA00048581"/>
    </source>
</evidence>
<evidence type="ECO:0000256" key="5">
    <source>
        <dbReference type="ARBA" id="ARBA00022737"/>
    </source>
</evidence>
<keyword evidence="23" id="KW-1185">Reference proteome</keyword>
<comment type="catalytic activity">
    <reaction evidence="14">
        <text>heptanedioate(in) + 2-oxoglutarate(out) = heptanedioate(out) + 2-oxoglutarate(in)</text>
        <dbReference type="Rhea" id="RHEA:71759"/>
        <dbReference type="ChEBI" id="CHEBI:16810"/>
        <dbReference type="ChEBI" id="CHEBI:36165"/>
    </reaction>
</comment>
<comment type="catalytic activity">
    <reaction evidence="19">
        <text>hexanedioate(in) + 2-oxoglutarate(out) = hexanedioate(out) + 2-oxoglutarate(in)</text>
        <dbReference type="Rhea" id="RHEA:71743"/>
        <dbReference type="ChEBI" id="CHEBI:16810"/>
        <dbReference type="ChEBI" id="CHEBI:17128"/>
    </reaction>
</comment>
<gene>
    <name evidence="22" type="ORF">L596_023586</name>
</gene>
<comment type="subcellular location">
    <subcellularLocation>
        <location evidence="1">Mitochondrion inner membrane</location>
        <topology evidence="1">Multi-pass membrane protein</topology>
    </subcellularLocation>
</comment>
<evidence type="ECO:0000256" key="10">
    <source>
        <dbReference type="ARBA" id="ARBA00036018"/>
    </source>
</evidence>
<dbReference type="PANTHER" id="PTHR46356:SF1">
    <property type="entry name" value="MITOCHONDRIAL 2-OXODICARBOXYLATE CARRIER"/>
    <property type="match status" value="1"/>
</dbReference>
<evidence type="ECO:0000256" key="13">
    <source>
        <dbReference type="ARBA" id="ARBA00046087"/>
    </source>
</evidence>
<evidence type="ECO:0000256" key="1">
    <source>
        <dbReference type="ARBA" id="ARBA00004448"/>
    </source>
</evidence>
<dbReference type="Proteomes" id="UP000298663">
    <property type="component" value="Unassembled WGS sequence"/>
</dbReference>
<accession>A0A4U5ME61</accession>
<comment type="function">
    <text evidence="13">Transports dicarboxylates across the inner membranes of mitochondria by a counter-exchange mechanism. Can transport 2-oxoadipate (2-oxohexanedioate), 2-oxoglutarate, adipate (hexanedioate), glutarate, and to a lesser extent, pimelate (heptanedioate), 2-oxopimelate (2-oxoheptanedioate), 2-aminoadipate (2-aminohexanedioate), oxaloacetate, and citrate. Plays a central role in catabolism of lysine, hydroxylysine, and tryptophan, by transporting common metabolite intermediates (such as 2-oxoadipate) into the mitochondria, where it is converted into acetyl-CoA and can enter the citric acid (TCA) cycle.</text>
</comment>
<evidence type="ECO:0000256" key="14">
    <source>
        <dbReference type="ARBA" id="ARBA00047537"/>
    </source>
</evidence>
<comment type="caution">
    <text evidence="22">The sequence shown here is derived from an EMBL/GenBank/DDBJ whole genome shotgun (WGS) entry which is preliminary data.</text>
</comment>
<reference evidence="22 23" key="1">
    <citation type="journal article" date="2015" name="Genome Biol.">
        <title>Comparative genomics of Steinernema reveals deeply conserved gene regulatory networks.</title>
        <authorList>
            <person name="Dillman A.R."/>
            <person name="Macchietto M."/>
            <person name="Porter C.F."/>
            <person name="Rogers A."/>
            <person name="Williams B."/>
            <person name="Antoshechkin I."/>
            <person name="Lee M.M."/>
            <person name="Goodwin Z."/>
            <person name="Lu X."/>
            <person name="Lewis E.E."/>
            <person name="Goodrich-Blair H."/>
            <person name="Stock S.P."/>
            <person name="Adams B.J."/>
            <person name="Sternberg P.W."/>
            <person name="Mortazavi A."/>
        </authorList>
    </citation>
    <scope>NUCLEOTIDE SEQUENCE [LARGE SCALE GENOMIC DNA]</scope>
    <source>
        <strain evidence="22 23">ALL</strain>
    </source>
</reference>
<evidence type="ECO:0000256" key="11">
    <source>
        <dbReference type="ARBA" id="ARBA00039747"/>
    </source>
</evidence>
<dbReference type="AlphaFoldDB" id="A0A4U5ME61"/>